<evidence type="ECO:0000313" key="2">
    <source>
        <dbReference type="Proteomes" id="UP000178114"/>
    </source>
</evidence>
<sequence length="252" mass="28587">MQKEFFNGEDTINANLESEFNFREIELLEEPIENILIELEDEVNSGHYKMILGDDASGRIPTDVFGGVIKSIYKEKNFEAPKIRFIPANPNIPEEPLDKRVRLFKKDLGADKPDKILIITDSIVSGEHLRPLVHSLKNNGIKFDVATIGVKGGDINVIKNLKVEFGCNIVFGALTVPNIYGKRYLGGVYKEYGDVVSRSRKKNAKKHEDLAYEGDQEAQKSINKARQDVNKLSGEIYEWYKQKQRDVDGDKN</sequence>
<name>A0A1F5WZJ9_9BACT</name>
<dbReference type="Proteomes" id="UP000178114">
    <property type="component" value="Unassembled WGS sequence"/>
</dbReference>
<gene>
    <name evidence="1" type="ORF">A2930_03705</name>
</gene>
<reference evidence="1 2" key="1">
    <citation type="journal article" date="2016" name="Nat. Commun.">
        <title>Thousands of microbial genomes shed light on interconnected biogeochemical processes in an aquifer system.</title>
        <authorList>
            <person name="Anantharaman K."/>
            <person name="Brown C.T."/>
            <person name="Hug L.A."/>
            <person name="Sharon I."/>
            <person name="Castelle C.J."/>
            <person name="Probst A.J."/>
            <person name="Thomas B.C."/>
            <person name="Singh A."/>
            <person name="Wilkins M.J."/>
            <person name="Karaoz U."/>
            <person name="Brodie E.L."/>
            <person name="Williams K.H."/>
            <person name="Hubbard S.S."/>
            <person name="Banfield J.F."/>
        </authorList>
    </citation>
    <scope>NUCLEOTIDE SEQUENCE [LARGE SCALE GENOMIC DNA]</scope>
</reference>
<protein>
    <recommendedName>
        <fullName evidence="3">Phosphoribosyltransferase domain-containing protein</fullName>
    </recommendedName>
</protein>
<dbReference type="AlphaFoldDB" id="A0A1F5WZJ9"/>
<dbReference type="EMBL" id="MFID01000030">
    <property type="protein sequence ID" value="OGF80741.1"/>
    <property type="molecule type" value="Genomic_DNA"/>
</dbReference>
<organism evidence="1 2">
    <name type="scientific">Candidatus Giovannonibacteria bacterium RIFCSPLOWO2_01_FULL_45_34</name>
    <dbReference type="NCBI Taxonomy" id="1798351"/>
    <lineage>
        <taxon>Bacteria</taxon>
        <taxon>Candidatus Giovannoniibacteriota</taxon>
    </lineage>
</organism>
<proteinExistence type="predicted"/>
<evidence type="ECO:0000313" key="1">
    <source>
        <dbReference type="EMBL" id="OGF80741.1"/>
    </source>
</evidence>
<accession>A0A1F5WZJ9</accession>
<dbReference type="STRING" id="1798351.A2930_03705"/>
<evidence type="ECO:0008006" key="3">
    <source>
        <dbReference type="Google" id="ProtNLM"/>
    </source>
</evidence>
<comment type="caution">
    <text evidence="1">The sequence shown here is derived from an EMBL/GenBank/DDBJ whole genome shotgun (WGS) entry which is preliminary data.</text>
</comment>